<gene>
    <name evidence="2" type="ORF">FNH04_20560</name>
</gene>
<comment type="caution">
    <text evidence="2">The sequence shown here is derived from an EMBL/GenBank/DDBJ whole genome shotgun (WGS) entry which is preliminary data.</text>
</comment>
<reference evidence="2 3" key="1">
    <citation type="submission" date="2019-07" db="EMBL/GenBank/DDBJ databases">
        <title>New species of Amycolatopsis and Streptomyces.</title>
        <authorList>
            <person name="Duangmal K."/>
            <person name="Teo W.F.A."/>
            <person name="Lipun K."/>
        </authorList>
    </citation>
    <scope>NUCLEOTIDE SEQUENCE [LARGE SCALE GENOMIC DNA]</scope>
    <source>
        <strain evidence="2 3">TISTR 2346</strain>
    </source>
</reference>
<dbReference type="RefSeq" id="WP_152786331.1">
    <property type="nucleotide sequence ID" value="NZ_BAABEQ010000152.1"/>
</dbReference>
<sequence length="140" mass="15416">MKLDWQDFRLECAEGLLALLWPGFCTVEAKVDHCVSIRLVPHGPDGGAQWIFQLRAPERSVPGVIVVRADVPAAFVPRAEQCTAALRDEYGIPDHHEDTAEEEGLQRVPSGSRDWLVAPASDESQELFQDVMARIAADPG</sequence>
<name>A0A5N8W4G6_9ACTN</name>
<protein>
    <submittedName>
        <fullName evidence="2">Uncharacterized protein</fullName>
    </submittedName>
</protein>
<accession>A0A5N8W4G6</accession>
<keyword evidence="3" id="KW-1185">Reference proteome</keyword>
<dbReference type="Proteomes" id="UP000326979">
    <property type="component" value="Unassembled WGS sequence"/>
</dbReference>
<dbReference type="EMBL" id="VJZE01000139">
    <property type="protein sequence ID" value="MPY42209.1"/>
    <property type="molecule type" value="Genomic_DNA"/>
</dbReference>
<proteinExistence type="predicted"/>
<feature type="region of interest" description="Disordered" evidence="1">
    <location>
        <begin position="90"/>
        <end position="112"/>
    </location>
</feature>
<evidence type="ECO:0000313" key="2">
    <source>
        <dbReference type="EMBL" id="MPY42209.1"/>
    </source>
</evidence>
<evidence type="ECO:0000313" key="3">
    <source>
        <dbReference type="Proteomes" id="UP000326979"/>
    </source>
</evidence>
<organism evidence="2 3">
    <name type="scientific">Streptomyces phyllanthi</name>
    <dbReference type="NCBI Taxonomy" id="1803180"/>
    <lineage>
        <taxon>Bacteria</taxon>
        <taxon>Bacillati</taxon>
        <taxon>Actinomycetota</taxon>
        <taxon>Actinomycetes</taxon>
        <taxon>Kitasatosporales</taxon>
        <taxon>Streptomycetaceae</taxon>
        <taxon>Streptomyces</taxon>
    </lineage>
</organism>
<dbReference type="OrthoDB" id="4205633at2"/>
<evidence type="ECO:0000256" key="1">
    <source>
        <dbReference type="SAM" id="MobiDB-lite"/>
    </source>
</evidence>
<dbReference type="AlphaFoldDB" id="A0A5N8W4G6"/>